<dbReference type="CDD" id="cd07377">
    <property type="entry name" value="WHTH_GntR"/>
    <property type="match status" value="1"/>
</dbReference>
<accession>A0A1I4CSF9</accession>
<dbReference type="PANTHER" id="PTHR43537:SF24">
    <property type="entry name" value="GLUCONATE OPERON TRANSCRIPTIONAL REPRESSOR"/>
    <property type="match status" value="1"/>
</dbReference>
<dbReference type="GO" id="GO:0003700">
    <property type="term" value="F:DNA-binding transcription factor activity"/>
    <property type="evidence" value="ECO:0007669"/>
    <property type="project" value="InterPro"/>
</dbReference>
<dbReference type="OrthoDB" id="9789310at2"/>
<feature type="compositionally biased region" description="Basic and acidic residues" evidence="4">
    <location>
        <begin position="265"/>
        <end position="276"/>
    </location>
</feature>
<evidence type="ECO:0000313" key="7">
    <source>
        <dbReference type="Proteomes" id="UP000199473"/>
    </source>
</evidence>
<gene>
    <name evidence="6" type="ORF">SAMN02745775_108119</name>
</gene>
<dbReference type="SMART" id="SM00895">
    <property type="entry name" value="FCD"/>
    <property type="match status" value="1"/>
</dbReference>
<keyword evidence="1" id="KW-0805">Transcription regulation</keyword>
<dbReference type="SMART" id="SM00345">
    <property type="entry name" value="HTH_GNTR"/>
    <property type="match status" value="1"/>
</dbReference>
<dbReference type="Pfam" id="PF00392">
    <property type="entry name" value="GntR"/>
    <property type="match status" value="1"/>
</dbReference>
<dbReference type="GO" id="GO:0003677">
    <property type="term" value="F:DNA binding"/>
    <property type="evidence" value="ECO:0007669"/>
    <property type="project" value="UniProtKB-KW"/>
</dbReference>
<evidence type="ECO:0000259" key="5">
    <source>
        <dbReference type="PROSITE" id="PS50949"/>
    </source>
</evidence>
<dbReference type="PRINTS" id="PR00035">
    <property type="entry name" value="HTHGNTR"/>
</dbReference>
<name>A0A1I4CSF9_9PROT</name>
<dbReference type="InterPro" id="IPR008920">
    <property type="entry name" value="TF_FadR/GntR_C"/>
</dbReference>
<dbReference type="STRING" id="1123062.SAMN02745775_108119"/>
<dbReference type="Gene3D" id="1.20.120.530">
    <property type="entry name" value="GntR ligand-binding domain-like"/>
    <property type="match status" value="1"/>
</dbReference>
<dbReference type="InterPro" id="IPR036390">
    <property type="entry name" value="WH_DNA-bd_sf"/>
</dbReference>
<evidence type="ECO:0000256" key="3">
    <source>
        <dbReference type="ARBA" id="ARBA00023163"/>
    </source>
</evidence>
<keyword evidence="7" id="KW-1185">Reference proteome</keyword>
<evidence type="ECO:0000256" key="2">
    <source>
        <dbReference type="ARBA" id="ARBA00023125"/>
    </source>
</evidence>
<evidence type="ECO:0000256" key="1">
    <source>
        <dbReference type="ARBA" id="ARBA00023015"/>
    </source>
</evidence>
<dbReference type="Pfam" id="PF07729">
    <property type="entry name" value="FCD"/>
    <property type="match status" value="1"/>
</dbReference>
<feature type="region of interest" description="Disordered" evidence="4">
    <location>
        <begin position="223"/>
        <end position="276"/>
    </location>
</feature>
<sequence length="276" mass="29682">MAVRIGTLRAMEDMSQAERGTAPSALEIVRTRSLASLVAQEIERMILSGALPAGERLNEQQLAAQLRVSRGPVREAVRGLERSGLVVAVRNQGSYVRTVSAQEALEIYDLRAAITGLACARLAESASPAQMAALRALVKRMDTARRADDPPSYYAANLEFHAALLGFGGGPRSQRLYEDLGNELHLFRRRALVQPENMRESNAEHAAILKAIAAGDAPAARAAGEAHIAGGKRRFRATDTTTTPGKGRKGENDDDQDDPSPPPADGRRGGRTRRAD</sequence>
<reference evidence="6 7" key="1">
    <citation type="submission" date="2016-10" db="EMBL/GenBank/DDBJ databases">
        <authorList>
            <person name="de Groot N.N."/>
        </authorList>
    </citation>
    <scope>NUCLEOTIDE SEQUENCE [LARGE SCALE GENOMIC DNA]</scope>
    <source>
        <strain evidence="6 7">DSM 19981</strain>
    </source>
</reference>
<dbReference type="PANTHER" id="PTHR43537">
    <property type="entry name" value="TRANSCRIPTIONAL REGULATOR, GNTR FAMILY"/>
    <property type="match status" value="1"/>
</dbReference>
<proteinExistence type="predicted"/>
<dbReference type="InterPro" id="IPR036388">
    <property type="entry name" value="WH-like_DNA-bd_sf"/>
</dbReference>
<dbReference type="InterPro" id="IPR000524">
    <property type="entry name" value="Tscrpt_reg_HTH_GntR"/>
</dbReference>
<dbReference type="Proteomes" id="UP000199473">
    <property type="component" value="Unassembled WGS sequence"/>
</dbReference>
<dbReference type="EMBL" id="FOSQ01000008">
    <property type="protein sequence ID" value="SFK83570.1"/>
    <property type="molecule type" value="Genomic_DNA"/>
</dbReference>
<dbReference type="RefSeq" id="WP_092961569.1">
    <property type="nucleotide sequence ID" value="NZ_FOSQ01000008.1"/>
</dbReference>
<dbReference type="PROSITE" id="PS50949">
    <property type="entry name" value="HTH_GNTR"/>
    <property type="match status" value="1"/>
</dbReference>
<dbReference type="Gene3D" id="1.10.10.10">
    <property type="entry name" value="Winged helix-like DNA-binding domain superfamily/Winged helix DNA-binding domain"/>
    <property type="match status" value="1"/>
</dbReference>
<keyword evidence="2 6" id="KW-0238">DNA-binding</keyword>
<dbReference type="InterPro" id="IPR011711">
    <property type="entry name" value="GntR_C"/>
</dbReference>
<dbReference type="SUPFAM" id="SSF48008">
    <property type="entry name" value="GntR ligand-binding domain-like"/>
    <property type="match status" value="1"/>
</dbReference>
<evidence type="ECO:0000256" key="4">
    <source>
        <dbReference type="SAM" id="MobiDB-lite"/>
    </source>
</evidence>
<organism evidence="6 7">
    <name type="scientific">Falsiroseomonas stagni DSM 19981</name>
    <dbReference type="NCBI Taxonomy" id="1123062"/>
    <lineage>
        <taxon>Bacteria</taxon>
        <taxon>Pseudomonadati</taxon>
        <taxon>Pseudomonadota</taxon>
        <taxon>Alphaproteobacteria</taxon>
        <taxon>Acetobacterales</taxon>
        <taxon>Roseomonadaceae</taxon>
        <taxon>Falsiroseomonas</taxon>
    </lineage>
</organism>
<dbReference type="AlphaFoldDB" id="A0A1I4CSF9"/>
<feature type="domain" description="HTH gntR-type" evidence="5">
    <location>
        <begin position="32"/>
        <end position="99"/>
    </location>
</feature>
<keyword evidence="3" id="KW-0804">Transcription</keyword>
<dbReference type="SUPFAM" id="SSF46785">
    <property type="entry name" value="Winged helix' DNA-binding domain"/>
    <property type="match status" value="1"/>
</dbReference>
<protein>
    <submittedName>
        <fullName evidence="6">DNA-binding transcriptional regulator, GntR family</fullName>
    </submittedName>
</protein>
<evidence type="ECO:0000313" key="6">
    <source>
        <dbReference type="EMBL" id="SFK83570.1"/>
    </source>
</evidence>